<dbReference type="EMBL" id="PYFT01000001">
    <property type="protein sequence ID" value="PSR57050.1"/>
    <property type="molecule type" value="Genomic_DNA"/>
</dbReference>
<name>A0A2T2YNG6_9BACT</name>
<keyword evidence="2" id="KW-1185">Reference proteome</keyword>
<accession>A0A2T2YNG6</accession>
<evidence type="ECO:0000313" key="2">
    <source>
        <dbReference type="Proteomes" id="UP000240357"/>
    </source>
</evidence>
<organism evidence="1 2">
    <name type="scientific">Adhaeribacter arboris</name>
    <dbReference type="NCBI Taxonomy" id="2072846"/>
    <lineage>
        <taxon>Bacteria</taxon>
        <taxon>Pseudomonadati</taxon>
        <taxon>Bacteroidota</taxon>
        <taxon>Cytophagia</taxon>
        <taxon>Cytophagales</taxon>
        <taxon>Hymenobacteraceae</taxon>
        <taxon>Adhaeribacter</taxon>
    </lineage>
</organism>
<gene>
    <name evidence="1" type="ORF">AHMF7605_27980</name>
</gene>
<sequence length="78" mass="9295">MERGLTGLCKKLWGGYWQVVLRTDNTRGFKVLSRRWGIESCLAWILLARQFKKDDEKNRRNSQSMVYLAMLTIILKRF</sequence>
<protein>
    <recommendedName>
        <fullName evidence="3">Transposase DDE domain-containing protein</fullName>
    </recommendedName>
</protein>
<dbReference type="AlphaFoldDB" id="A0A2T2YNG6"/>
<proteinExistence type="predicted"/>
<dbReference type="PANTHER" id="PTHR30007:SF0">
    <property type="entry name" value="TRANSPOSASE"/>
    <property type="match status" value="1"/>
</dbReference>
<dbReference type="PANTHER" id="PTHR30007">
    <property type="entry name" value="PHP DOMAIN PROTEIN"/>
    <property type="match status" value="1"/>
</dbReference>
<evidence type="ECO:0008006" key="3">
    <source>
        <dbReference type="Google" id="ProtNLM"/>
    </source>
</evidence>
<dbReference type="Proteomes" id="UP000240357">
    <property type="component" value="Unassembled WGS sequence"/>
</dbReference>
<comment type="caution">
    <text evidence="1">The sequence shown here is derived from an EMBL/GenBank/DDBJ whole genome shotgun (WGS) entry which is preliminary data.</text>
</comment>
<reference evidence="1 2" key="1">
    <citation type="submission" date="2018-03" db="EMBL/GenBank/DDBJ databases">
        <title>Adhaeribacter sp. HMF7605 Genome sequencing and assembly.</title>
        <authorList>
            <person name="Kang H."/>
            <person name="Kang J."/>
            <person name="Cha I."/>
            <person name="Kim H."/>
            <person name="Joh K."/>
        </authorList>
    </citation>
    <scope>NUCLEOTIDE SEQUENCE [LARGE SCALE GENOMIC DNA]</scope>
    <source>
        <strain evidence="1 2">HMF7605</strain>
    </source>
</reference>
<evidence type="ECO:0000313" key="1">
    <source>
        <dbReference type="EMBL" id="PSR57050.1"/>
    </source>
</evidence>